<dbReference type="Proteomes" id="UP000284684">
    <property type="component" value="Unassembled WGS sequence"/>
</dbReference>
<dbReference type="InterPro" id="IPR006016">
    <property type="entry name" value="UspA"/>
</dbReference>
<name>A0A423GQX1_9PSED</name>
<dbReference type="PANTHER" id="PTHR47892:SF1">
    <property type="entry name" value="UNIVERSAL STRESS PROTEIN E"/>
    <property type="match status" value="1"/>
</dbReference>
<dbReference type="AlphaFoldDB" id="A0A423GQX1"/>
<evidence type="ECO:0000256" key="4">
    <source>
        <dbReference type="ARBA" id="ARBA00037131"/>
    </source>
</evidence>
<feature type="domain" description="UspA" evidence="5">
    <location>
        <begin position="12"/>
        <end position="145"/>
    </location>
</feature>
<evidence type="ECO:0000256" key="1">
    <source>
        <dbReference type="ARBA" id="ARBA00004496"/>
    </source>
</evidence>
<evidence type="ECO:0000256" key="3">
    <source>
        <dbReference type="ARBA" id="ARBA00022490"/>
    </source>
</evidence>
<sequence length="303" mass="33763">MFEILRLLLIAPSEMSRTPAFDRAESLARATGAILHIVAFDYVEALAVAGLFDHQAMAQAREGYLQVHRHWLEQQARFGQCKGLHVTTEVVWAKPSIEEMLEYVNDFGADIVIKDVQRVSAFKRVFYKPLDWLLLRDCPAPLHLVTDARNPLPLKILAAVDLSHLEELTQGLNDQILDIASKLAVSCGAKLHLLNVSGWIVSGDSGVNLQNLTMRESLRDAVSDAQIEAFDTLAERYEIPEAKRHLLAGVPHKMIERFAANNDFDMIVMGTVHYRGVNVFIGSTAENTLNRAPCSLMIVKPPS</sequence>
<evidence type="ECO:0000256" key="2">
    <source>
        <dbReference type="ARBA" id="ARBA00008791"/>
    </source>
</evidence>
<evidence type="ECO:0000313" key="6">
    <source>
        <dbReference type="EMBL" id="ROM96795.1"/>
    </source>
</evidence>
<accession>A0A423GQX1</accession>
<comment type="function">
    <text evidence="4">Required for resistance to DNA-damaging agents.</text>
</comment>
<evidence type="ECO:0000313" key="7">
    <source>
        <dbReference type="Proteomes" id="UP000284684"/>
    </source>
</evidence>
<dbReference type="Pfam" id="PF00582">
    <property type="entry name" value="Usp"/>
    <property type="match status" value="2"/>
</dbReference>
<organism evidence="6 7">
    <name type="scientific">Pseudomonas brassicacearum</name>
    <dbReference type="NCBI Taxonomy" id="930166"/>
    <lineage>
        <taxon>Bacteria</taxon>
        <taxon>Pseudomonadati</taxon>
        <taxon>Pseudomonadota</taxon>
        <taxon>Gammaproteobacteria</taxon>
        <taxon>Pseudomonadales</taxon>
        <taxon>Pseudomonadaceae</taxon>
        <taxon>Pseudomonas</taxon>
    </lineage>
</organism>
<dbReference type="GO" id="GO:0005737">
    <property type="term" value="C:cytoplasm"/>
    <property type="evidence" value="ECO:0007669"/>
    <property type="project" value="UniProtKB-SubCell"/>
</dbReference>
<comment type="subcellular location">
    <subcellularLocation>
        <location evidence="1">Cytoplasm</location>
    </subcellularLocation>
</comment>
<dbReference type="PRINTS" id="PR01438">
    <property type="entry name" value="UNVRSLSTRESS"/>
</dbReference>
<keyword evidence="3" id="KW-0963">Cytoplasm</keyword>
<proteinExistence type="inferred from homology"/>
<evidence type="ECO:0000259" key="5">
    <source>
        <dbReference type="Pfam" id="PF00582"/>
    </source>
</evidence>
<dbReference type="PANTHER" id="PTHR47892">
    <property type="entry name" value="UNIVERSAL STRESS PROTEIN E"/>
    <property type="match status" value="1"/>
</dbReference>
<dbReference type="SUPFAM" id="SSF52402">
    <property type="entry name" value="Adenine nucleotide alpha hydrolases-like"/>
    <property type="match status" value="2"/>
</dbReference>
<dbReference type="RefSeq" id="WP_123582941.1">
    <property type="nucleotide sequence ID" value="NZ_MOBI01000016.1"/>
</dbReference>
<comment type="similarity">
    <text evidence="2">Belongs to the universal stress protein A family.</text>
</comment>
<gene>
    <name evidence="6" type="ORF">BK658_14320</name>
</gene>
<protein>
    <submittedName>
        <fullName evidence="6">Universal stress protein UspA</fullName>
    </submittedName>
</protein>
<feature type="domain" description="UspA" evidence="5">
    <location>
        <begin position="174"/>
        <end position="300"/>
    </location>
</feature>
<dbReference type="Gene3D" id="3.40.50.12370">
    <property type="match status" value="1"/>
</dbReference>
<comment type="caution">
    <text evidence="6">The sequence shown here is derived from an EMBL/GenBank/DDBJ whole genome shotgun (WGS) entry which is preliminary data.</text>
</comment>
<reference evidence="6 7" key="1">
    <citation type="submission" date="2016-10" db="EMBL/GenBank/DDBJ databases">
        <title>Comparative genome analysis of multiple Pseudomonas spp. focuses on biocontrol and plant growth promoting traits.</title>
        <authorList>
            <person name="Tao X.-Y."/>
            <person name="Taylor C.G."/>
        </authorList>
    </citation>
    <scope>NUCLEOTIDE SEQUENCE [LARGE SCALE GENOMIC DNA]</scope>
    <source>
        <strain evidence="6 7">37D10</strain>
    </source>
</reference>
<dbReference type="InterPro" id="IPR006015">
    <property type="entry name" value="Universal_stress_UspA"/>
</dbReference>
<dbReference type="EMBL" id="MOBI01000016">
    <property type="protein sequence ID" value="ROM96795.1"/>
    <property type="molecule type" value="Genomic_DNA"/>
</dbReference>